<gene>
    <name evidence="2" type="ORF">Nepgr_015925</name>
</gene>
<dbReference type="Proteomes" id="UP001279734">
    <property type="component" value="Unassembled WGS sequence"/>
</dbReference>
<dbReference type="AlphaFoldDB" id="A0AAD3XRK0"/>
<proteinExistence type="predicted"/>
<dbReference type="EMBL" id="BSYO01000013">
    <property type="protein sequence ID" value="GMH14084.1"/>
    <property type="molecule type" value="Genomic_DNA"/>
</dbReference>
<feature type="region of interest" description="Disordered" evidence="1">
    <location>
        <begin position="1"/>
        <end position="36"/>
    </location>
</feature>
<comment type="caution">
    <text evidence="2">The sequence shown here is derived from an EMBL/GenBank/DDBJ whole genome shotgun (WGS) entry which is preliminary data.</text>
</comment>
<reference evidence="2" key="1">
    <citation type="submission" date="2023-05" db="EMBL/GenBank/DDBJ databases">
        <title>Nepenthes gracilis genome sequencing.</title>
        <authorList>
            <person name="Fukushima K."/>
        </authorList>
    </citation>
    <scope>NUCLEOTIDE SEQUENCE</scope>
    <source>
        <strain evidence="2">SING2019-196</strain>
    </source>
</reference>
<feature type="compositionally biased region" description="Low complexity" evidence="1">
    <location>
        <begin position="11"/>
        <end position="29"/>
    </location>
</feature>
<evidence type="ECO:0000256" key="1">
    <source>
        <dbReference type="SAM" id="MobiDB-lite"/>
    </source>
</evidence>
<evidence type="ECO:0000313" key="3">
    <source>
        <dbReference type="Proteomes" id="UP001279734"/>
    </source>
</evidence>
<evidence type="ECO:0000313" key="2">
    <source>
        <dbReference type="EMBL" id="GMH14084.1"/>
    </source>
</evidence>
<accession>A0AAD3XRK0</accession>
<protein>
    <submittedName>
        <fullName evidence="2">Uncharacterized protein</fullName>
    </submittedName>
</protein>
<organism evidence="2 3">
    <name type="scientific">Nepenthes gracilis</name>
    <name type="common">Slender pitcher plant</name>
    <dbReference type="NCBI Taxonomy" id="150966"/>
    <lineage>
        <taxon>Eukaryota</taxon>
        <taxon>Viridiplantae</taxon>
        <taxon>Streptophyta</taxon>
        <taxon>Embryophyta</taxon>
        <taxon>Tracheophyta</taxon>
        <taxon>Spermatophyta</taxon>
        <taxon>Magnoliopsida</taxon>
        <taxon>eudicotyledons</taxon>
        <taxon>Gunneridae</taxon>
        <taxon>Pentapetalae</taxon>
        <taxon>Caryophyllales</taxon>
        <taxon>Nepenthaceae</taxon>
        <taxon>Nepenthes</taxon>
    </lineage>
</organism>
<sequence>MLTTNPPSPLSSYECFPSFSSSSSSSPPSKSIPPPYSSLSSILSAQGVNKIKSHINKQNYRGSSFSSHVHDELLKKIARLFSNSIKEIEAMVSSIHAKIHMAEKDVMSDGEGVSVNPSAMGEASSCEVTEGKDSSFPYPILEADKPFPPSQSEDCRCHVIVGKEKALPQFSL</sequence>
<name>A0AAD3XRK0_NEPGR</name>
<keyword evidence="3" id="KW-1185">Reference proteome</keyword>